<dbReference type="SUPFAM" id="SSF56059">
    <property type="entry name" value="Glutathione synthetase ATP-binding domain-like"/>
    <property type="match status" value="1"/>
</dbReference>
<keyword evidence="3" id="KW-0436">Ligase</keyword>
<evidence type="ECO:0000313" key="3">
    <source>
        <dbReference type="EMBL" id="AMM40201.1"/>
    </source>
</evidence>
<keyword evidence="1" id="KW-0067">ATP-binding</keyword>
<evidence type="ECO:0000259" key="2">
    <source>
        <dbReference type="PROSITE" id="PS50975"/>
    </source>
</evidence>
<sequence>MQNCIKNLAINRNPAIVLGLDVNGLGHVRSLALTGIKVIGIYTDYKEVGRFSKLCISIKFPNIKEDREKFKKKLITLGKSLSHKAVLFATNDLYAEFISEFKEELQSFFLFTIPDKELLDKIINKNTMKELAERAGLTVPKTFSLLSYESITKIAETLTYPCLIKPLDSFSINFPGKNILINNKQEFIEFYHNNPHFVGKTIIQELITGGDQNIFQCTTYFNKNSIPLCVFTMQKIRQYPPCFGITSFGVSKTIPELIEQTFIFLKNINHKGFASVEFKWDEKRQKYFFFEVNPRLPWYNSLFTASGVNFPYIAYLDHTSSCILKNKMPKQIDGVYWLNFRVDISSFWRRRKLGDKISLSQWLQSIFCARSFAYWHKKDPLPFCWASLDFLSFLGSKFVENLTKYL</sequence>
<dbReference type="RefSeq" id="WP_066060496.1">
    <property type="nucleotide sequence ID" value="NZ_CP013015.1"/>
</dbReference>
<evidence type="ECO:0000256" key="1">
    <source>
        <dbReference type="PROSITE-ProRule" id="PRU00409"/>
    </source>
</evidence>
<dbReference type="PROSITE" id="PS50975">
    <property type="entry name" value="ATP_GRASP"/>
    <property type="match status" value="1"/>
</dbReference>
<dbReference type="Pfam" id="PF02786">
    <property type="entry name" value="CPSase_L_D2"/>
    <property type="match status" value="1"/>
</dbReference>
<dbReference type="Gene3D" id="3.30.470.20">
    <property type="entry name" value="ATP-grasp fold, B domain"/>
    <property type="match status" value="1"/>
</dbReference>
<dbReference type="OrthoDB" id="5420347at2"/>
<dbReference type="GO" id="GO:0016874">
    <property type="term" value="F:ligase activity"/>
    <property type="evidence" value="ECO:0007669"/>
    <property type="project" value="UniProtKB-KW"/>
</dbReference>
<name>A0A7U4THF7_DESA2</name>
<keyword evidence="1" id="KW-0547">Nucleotide-binding</keyword>
<protein>
    <submittedName>
        <fullName evidence="3">Carboxylate--amine ligase</fullName>
    </submittedName>
</protein>
<proteinExistence type="predicted"/>
<dbReference type="Proteomes" id="UP000070560">
    <property type="component" value="Chromosome"/>
</dbReference>
<reference evidence="3 4" key="1">
    <citation type="submission" date="2015-10" db="EMBL/GenBank/DDBJ databases">
        <title>Candidatus Desulfofervidus auxilii, a hydrogenotrophic sulfate-reducing bacterium involved in the thermophilic anaerobic oxidation of methane.</title>
        <authorList>
            <person name="Krukenberg V."/>
            <person name="Richter M."/>
            <person name="Wegener G."/>
        </authorList>
    </citation>
    <scope>NUCLEOTIDE SEQUENCE [LARGE SCALE GENOMIC DNA]</scope>
    <source>
        <strain evidence="3 4">HS1</strain>
    </source>
</reference>
<dbReference type="EMBL" id="CP013015">
    <property type="protein sequence ID" value="AMM40201.1"/>
    <property type="molecule type" value="Genomic_DNA"/>
</dbReference>
<dbReference type="AlphaFoldDB" id="A0A7U4THF7"/>
<accession>A0A7U4THF7</accession>
<dbReference type="KEGG" id="daw:HS1_000395"/>
<dbReference type="GO" id="GO:0005524">
    <property type="term" value="F:ATP binding"/>
    <property type="evidence" value="ECO:0007669"/>
    <property type="project" value="UniProtKB-UniRule"/>
</dbReference>
<keyword evidence="4" id="KW-1185">Reference proteome</keyword>
<dbReference type="InterPro" id="IPR011761">
    <property type="entry name" value="ATP-grasp"/>
</dbReference>
<gene>
    <name evidence="3" type="ORF">HS1_000395</name>
</gene>
<evidence type="ECO:0000313" key="4">
    <source>
        <dbReference type="Proteomes" id="UP000070560"/>
    </source>
</evidence>
<dbReference type="GO" id="GO:0046872">
    <property type="term" value="F:metal ion binding"/>
    <property type="evidence" value="ECO:0007669"/>
    <property type="project" value="InterPro"/>
</dbReference>
<dbReference type="InterPro" id="IPR013815">
    <property type="entry name" value="ATP_grasp_subdomain_1"/>
</dbReference>
<feature type="domain" description="ATP-grasp" evidence="2">
    <location>
        <begin position="129"/>
        <end position="321"/>
    </location>
</feature>
<dbReference type="Gene3D" id="3.30.1490.20">
    <property type="entry name" value="ATP-grasp fold, A domain"/>
    <property type="match status" value="1"/>
</dbReference>
<dbReference type="InterPro" id="IPR005479">
    <property type="entry name" value="CPAse_ATP-bd"/>
</dbReference>
<organism evidence="3 4">
    <name type="scientific">Desulfofervidus auxilii</name>
    <dbReference type="NCBI Taxonomy" id="1621989"/>
    <lineage>
        <taxon>Bacteria</taxon>
        <taxon>Pseudomonadati</taxon>
        <taxon>Thermodesulfobacteriota</taxon>
        <taxon>Candidatus Desulfofervidia</taxon>
        <taxon>Candidatus Desulfofervidales</taxon>
        <taxon>Candidatus Desulfofervidaceae</taxon>
        <taxon>Candidatus Desulfofervidus</taxon>
    </lineage>
</organism>